<keyword evidence="4 9" id="KW-0808">Transferase</keyword>
<keyword evidence="7 9" id="KW-0067">ATP-binding</keyword>
<dbReference type="Pfam" id="PF13671">
    <property type="entry name" value="AAA_33"/>
    <property type="match status" value="1"/>
</dbReference>
<dbReference type="InterPro" id="IPR006001">
    <property type="entry name" value="Therm_gnt_kin"/>
</dbReference>
<gene>
    <name evidence="10" type="ORF">GCM10023184_25030</name>
</gene>
<comment type="caution">
    <text evidence="10">The sequence shown here is derived from an EMBL/GenBank/DDBJ whole genome shotgun (WGS) entry which is preliminary data.</text>
</comment>
<dbReference type="PANTHER" id="PTHR43442">
    <property type="entry name" value="GLUCONOKINASE-RELATED"/>
    <property type="match status" value="1"/>
</dbReference>
<evidence type="ECO:0000256" key="6">
    <source>
        <dbReference type="ARBA" id="ARBA00022777"/>
    </source>
</evidence>
<evidence type="ECO:0000256" key="2">
    <source>
        <dbReference type="ARBA" id="ARBA00008420"/>
    </source>
</evidence>
<reference evidence="11" key="1">
    <citation type="journal article" date="2019" name="Int. J. Syst. Evol. Microbiol.">
        <title>The Global Catalogue of Microorganisms (GCM) 10K type strain sequencing project: providing services to taxonomists for standard genome sequencing and annotation.</title>
        <authorList>
            <consortium name="The Broad Institute Genomics Platform"/>
            <consortium name="The Broad Institute Genome Sequencing Center for Infectious Disease"/>
            <person name="Wu L."/>
            <person name="Ma J."/>
        </authorList>
    </citation>
    <scope>NUCLEOTIDE SEQUENCE [LARGE SCALE GENOMIC DNA]</scope>
    <source>
        <strain evidence="11">JCM 17919</strain>
    </source>
</reference>
<protein>
    <recommendedName>
        <fullName evidence="3 9">Gluconokinase</fullName>
        <ecNumber evidence="3 9">2.7.1.12</ecNumber>
    </recommendedName>
</protein>
<evidence type="ECO:0000256" key="7">
    <source>
        <dbReference type="ARBA" id="ARBA00022840"/>
    </source>
</evidence>
<comment type="similarity">
    <text evidence="2 9">Belongs to the gluconokinase GntK/GntV family.</text>
</comment>
<sequence length="165" mass="18082">MVVIVMGVSGSGKSTVGRLLAARLRLPFIDADDVHSSENIAQMQAGLPLTDDQRAPWLRALAERLRAGEAQGGVVLACSALKERYRGQLRAGLQREPEWIFLDGTEAVLRERLAKRSDHFMPEALLDSQLAALERPSYAQYFDVTEAPVAIVSAVAERLKGREAL</sequence>
<evidence type="ECO:0000256" key="8">
    <source>
        <dbReference type="ARBA" id="ARBA00048090"/>
    </source>
</evidence>
<evidence type="ECO:0000256" key="1">
    <source>
        <dbReference type="ARBA" id="ARBA00004761"/>
    </source>
</evidence>
<evidence type="ECO:0000256" key="3">
    <source>
        <dbReference type="ARBA" id="ARBA00012054"/>
    </source>
</evidence>
<dbReference type="RefSeq" id="WP_345256086.1">
    <property type="nucleotide sequence ID" value="NZ_BAABGY010000007.1"/>
</dbReference>
<dbReference type="EMBL" id="BAABGY010000007">
    <property type="protein sequence ID" value="GAA4332424.1"/>
    <property type="molecule type" value="Genomic_DNA"/>
</dbReference>
<dbReference type="NCBIfam" id="TIGR01313">
    <property type="entry name" value="therm_gnt_kin"/>
    <property type="match status" value="1"/>
</dbReference>
<evidence type="ECO:0000256" key="4">
    <source>
        <dbReference type="ARBA" id="ARBA00022679"/>
    </source>
</evidence>
<dbReference type="SUPFAM" id="SSF52540">
    <property type="entry name" value="P-loop containing nucleoside triphosphate hydrolases"/>
    <property type="match status" value="1"/>
</dbReference>
<dbReference type="CDD" id="cd02021">
    <property type="entry name" value="GntK"/>
    <property type="match status" value="1"/>
</dbReference>
<dbReference type="EC" id="2.7.1.12" evidence="3 9"/>
<dbReference type="PANTHER" id="PTHR43442:SF3">
    <property type="entry name" value="GLUCONOKINASE-RELATED"/>
    <property type="match status" value="1"/>
</dbReference>
<organism evidence="10 11">
    <name type="scientific">Flaviaesturariibacter amylovorans</name>
    <dbReference type="NCBI Taxonomy" id="1084520"/>
    <lineage>
        <taxon>Bacteria</taxon>
        <taxon>Pseudomonadati</taxon>
        <taxon>Bacteroidota</taxon>
        <taxon>Chitinophagia</taxon>
        <taxon>Chitinophagales</taxon>
        <taxon>Chitinophagaceae</taxon>
        <taxon>Flaviaestuariibacter</taxon>
    </lineage>
</organism>
<evidence type="ECO:0000313" key="10">
    <source>
        <dbReference type="EMBL" id="GAA4332424.1"/>
    </source>
</evidence>
<dbReference type="InterPro" id="IPR027417">
    <property type="entry name" value="P-loop_NTPase"/>
</dbReference>
<dbReference type="Gene3D" id="3.40.50.300">
    <property type="entry name" value="P-loop containing nucleotide triphosphate hydrolases"/>
    <property type="match status" value="1"/>
</dbReference>
<evidence type="ECO:0000313" key="11">
    <source>
        <dbReference type="Proteomes" id="UP001501725"/>
    </source>
</evidence>
<proteinExistence type="inferred from homology"/>
<keyword evidence="6 9" id="KW-0418">Kinase</keyword>
<keyword evidence="5 9" id="KW-0547">Nucleotide-binding</keyword>
<dbReference type="Proteomes" id="UP001501725">
    <property type="component" value="Unassembled WGS sequence"/>
</dbReference>
<evidence type="ECO:0000256" key="9">
    <source>
        <dbReference type="RuleBase" id="RU363066"/>
    </source>
</evidence>
<evidence type="ECO:0000256" key="5">
    <source>
        <dbReference type="ARBA" id="ARBA00022741"/>
    </source>
</evidence>
<name>A0ABP8H067_9BACT</name>
<accession>A0ABP8H067</accession>
<keyword evidence="11" id="KW-1185">Reference proteome</keyword>
<comment type="catalytic activity">
    <reaction evidence="8 9">
        <text>D-gluconate + ATP = 6-phospho-D-gluconate + ADP + H(+)</text>
        <dbReference type="Rhea" id="RHEA:19433"/>
        <dbReference type="ChEBI" id="CHEBI:15378"/>
        <dbReference type="ChEBI" id="CHEBI:18391"/>
        <dbReference type="ChEBI" id="CHEBI:30616"/>
        <dbReference type="ChEBI" id="CHEBI:58759"/>
        <dbReference type="ChEBI" id="CHEBI:456216"/>
        <dbReference type="EC" id="2.7.1.12"/>
    </reaction>
</comment>
<comment type="pathway">
    <text evidence="1">Carbohydrate acid metabolism.</text>
</comment>